<feature type="signal peptide" evidence="1">
    <location>
        <begin position="1"/>
        <end position="26"/>
    </location>
</feature>
<name>A0A4R9LYG1_9LEPT</name>
<dbReference type="AlphaFoldDB" id="A0A4R9LYG1"/>
<keyword evidence="1" id="KW-0732">Signal</keyword>
<evidence type="ECO:0000256" key="1">
    <source>
        <dbReference type="SAM" id="SignalP"/>
    </source>
</evidence>
<dbReference type="Pfam" id="PF12706">
    <property type="entry name" value="Lactamase_B_2"/>
    <property type="match status" value="1"/>
</dbReference>
<dbReference type="OrthoDB" id="9805728at2"/>
<organism evidence="3 4">
    <name type="scientific">Leptospira idonii</name>
    <dbReference type="NCBI Taxonomy" id="1193500"/>
    <lineage>
        <taxon>Bacteria</taxon>
        <taxon>Pseudomonadati</taxon>
        <taxon>Spirochaetota</taxon>
        <taxon>Spirochaetia</taxon>
        <taxon>Leptospirales</taxon>
        <taxon>Leptospiraceae</taxon>
        <taxon>Leptospira</taxon>
    </lineage>
</organism>
<feature type="domain" description="Metallo-beta-lactamase" evidence="2">
    <location>
        <begin position="113"/>
        <end position="308"/>
    </location>
</feature>
<protein>
    <submittedName>
        <fullName evidence="3">MBL fold metallo-hydrolase</fullName>
    </submittedName>
</protein>
<dbReference type="GO" id="GO:0005737">
    <property type="term" value="C:cytoplasm"/>
    <property type="evidence" value="ECO:0007669"/>
    <property type="project" value="TreeGrafter"/>
</dbReference>
<dbReference type="PANTHER" id="PTHR15032:SF4">
    <property type="entry name" value="N-ACYL-PHOSPHATIDYLETHANOLAMINE-HYDROLYZING PHOSPHOLIPASE D"/>
    <property type="match status" value="1"/>
</dbReference>
<evidence type="ECO:0000313" key="4">
    <source>
        <dbReference type="Proteomes" id="UP000298058"/>
    </source>
</evidence>
<comment type="caution">
    <text evidence="3">The sequence shown here is derived from an EMBL/GenBank/DDBJ whole genome shotgun (WGS) entry which is preliminary data.</text>
</comment>
<dbReference type="InterPro" id="IPR036866">
    <property type="entry name" value="RibonucZ/Hydroxyglut_hydro"/>
</dbReference>
<accession>A0A4R9LYG1</accession>
<dbReference type="PANTHER" id="PTHR15032">
    <property type="entry name" value="N-ACYL-PHOSPHATIDYLETHANOLAMINE-HYDROLYZING PHOSPHOLIPASE D"/>
    <property type="match status" value="1"/>
</dbReference>
<keyword evidence="4" id="KW-1185">Reference proteome</keyword>
<dbReference type="PROSITE" id="PS51257">
    <property type="entry name" value="PROKAR_LIPOPROTEIN"/>
    <property type="match status" value="1"/>
</dbReference>
<dbReference type="GO" id="GO:0016787">
    <property type="term" value="F:hydrolase activity"/>
    <property type="evidence" value="ECO:0007669"/>
    <property type="project" value="UniProtKB-KW"/>
</dbReference>
<reference evidence="3" key="1">
    <citation type="journal article" date="2019" name="PLoS Negl. Trop. Dis.">
        <title>Revisiting the worldwide diversity of Leptospira species in the environment.</title>
        <authorList>
            <person name="Vincent A.T."/>
            <person name="Schiettekatte O."/>
            <person name="Bourhy P."/>
            <person name="Veyrier F.J."/>
            <person name="Picardeau M."/>
        </authorList>
    </citation>
    <scope>NUCLEOTIDE SEQUENCE [LARGE SCALE GENOMIC DNA]</scope>
    <source>
        <strain evidence="3">201300427</strain>
    </source>
</reference>
<dbReference type="Proteomes" id="UP000298058">
    <property type="component" value="Unassembled WGS sequence"/>
</dbReference>
<dbReference type="InterPro" id="IPR001279">
    <property type="entry name" value="Metallo-B-lactamas"/>
</dbReference>
<evidence type="ECO:0000313" key="3">
    <source>
        <dbReference type="EMBL" id="TGN18752.1"/>
    </source>
</evidence>
<evidence type="ECO:0000259" key="2">
    <source>
        <dbReference type="Pfam" id="PF12706"/>
    </source>
</evidence>
<feature type="chain" id="PRO_5020675444" evidence="1">
    <location>
        <begin position="27"/>
        <end position="376"/>
    </location>
</feature>
<keyword evidence="3" id="KW-0378">Hydrolase</keyword>
<dbReference type="EMBL" id="RQHW01000047">
    <property type="protein sequence ID" value="TGN18752.1"/>
    <property type="molecule type" value="Genomic_DNA"/>
</dbReference>
<gene>
    <name evidence="3" type="ORF">EHS15_15395</name>
</gene>
<dbReference type="Gene3D" id="3.60.15.10">
    <property type="entry name" value="Ribonuclease Z/Hydroxyacylglutathione hydrolase-like"/>
    <property type="match status" value="1"/>
</dbReference>
<dbReference type="SUPFAM" id="SSF56281">
    <property type="entry name" value="Metallo-hydrolase/oxidoreductase"/>
    <property type="match status" value="1"/>
</dbReference>
<dbReference type="RefSeq" id="WP_135761434.1">
    <property type="nucleotide sequence ID" value="NZ_RQHW01000047.1"/>
</dbReference>
<sequence>MIRFKKRIFISALILLFLFVSGSCLSDSETERENRIHHSPNWKEGSFVNPQPLQNDIWQMLIGMFRQSDYVTPNSDLVIPKSDASLFFKKPPSGLRVTWFGHSSSLVEMDGYNLLIDPVWSNRTSPISWIGPKRWYDPPLSLEELPRVDFVLISHNHYDHLDYDTVIALGKKGVRFVVPLAVGSHLEDWGIPNENIIELDWWENFKTNDFEIVCTPARHASGRTLTDKDEHLWAGYAVLGTKHRFYYSGDTGLFPAMKEIGSKYGPFDLTLIEVGQYHESWKDWHIGPEQAVIAHTWVNGKKMFPVHWGLFGLAYHGWTEPVERVLEKAKEMNVKVLTPRPGQSIEPELNETGTKWWPEVPWVRGKDNPIRSTQID</sequence>
<proteinExistence type="predicted"/>